<organism evidence="2 3">
    <name type="scientific">Trichogramma brassicae</name>
    <dbReference type="NCBI Taxonomy" id="86971"/>
    <lineage>
        <taxon>Eukaryota</taxon>
        <taxon>Metazoa</taxon>
        <taxon>Ecdysozoa</taxon>
        <taxon>Arthropoda</taxon>
        <taxon>Hexapoda</taxon>
        <taxon>Insecta</taxon>
        <taxon>Pterygota</taxon>
        <taxon>Neoptera</taxon>
        <taxon>Endopterygota</taxon>
        <taxon>Hymenoptera</taxon>
        <taxon>Apocrita</taxon>
        <taxon>Proctotrupomorpha</taxon>
        <taxon>Chalcidoidea</taxon>
        <taxon>Trichogrammatidae</taxon>
        <taxon>Trichogramma</taxon>
    </lineage>
</organism>
<sequence length="381" mass="43627">TFTFTSVGVSQPVIVIAKGKKVKGPGAEIDAERVTIYTHERVFELLFLTLSLQFAVITLGAIIICTRPPTDLERKTKILPEPSRPAGKRPPLALACAASASNGRIAATFPRCSLIGMIDSNWRCIHSADKLHLDRFAAASRGWPCLSLCINTYTGGSTHRAGAARAQLRTLIKFEYNSICTRTLPQRRSINQSHRCLCHQLQWFPSMARLLLPGRSEKSRKRRRLTILSSRYPREREQTNNLRPRIYHTYVASVYSSNRRLLRRCTRKYMYWRSYERDTSFTTLSTTVAKLLHNYCCSARAVQHAGNSQRPFRGTHLILSRDWLYSWIPTKIDITLQGKIFHKIPSYIIKCSNRISARSRFFFCGCSRSIQRQLKAERSRV</sequence>
<accession>A0A6H5I5A9</accession>
<evidence type="ECO:0000313" key="2">
    <source>
        <dbReference type="EMBL" id="CAB0032448.1"/>
    </source>
</evidence>
<keyword evidence="1" id="KW-0812">Transmembrane</keyword>
<feature type="transmembrane region" description="Helical" evidence="1">
    <location>
        <begin position="45"/>
        <end position="65"/>
    </location>
</feature>
<protein>
    <submittedName>
        <fullName evidence="2">Uncharacterized protein</fullName>
    </submittedName>
</protein>
<dbReference type="EMBL" id="CADCXV010000678">
    <property type="protein sequence ID" value="CAB0032448.1"/>
    <property type="molecule type" value="Genomic_DNA"/>
</dbReference>
<feature type="non-terminal residue" evidence="2">
    <location>
        <position position="1"/>
    </location>
</feature>
<gene>
    <name evidence="2" type="ORF">TBRA_LOCUS4386</name>
</gene>
<evidence type="ECO:0000256" key="1">
    <source>
        <dbReference type="SAM" id="Phobius"/>
    </source>
</evidence>
<name>A0A6H5I5A9_9HYME</name>
<proteinExistence type="predicted"/>
<evidence type="ECO:0000313" key="3">
    <source>
        <dbReference type="Proteomes" id="UP000479190"/>
    </source>
</evidence>
<keyword evidence="1" id="KW-0472">Membrane</keyword>
<keyword evidence="3" id="KW-1185">Reference proteome</keyword>
<dbReference type="AlphaFoldDB" id="A0A6H5I5A9"/>
<reference evidence="2 3" key="1">
    <citation type="submission" date="2020-02" db="EMBL/GenBank/DDBJ databases">
        <authorList>
            <person name="Ferguson B K."/>
        </authorList>
    </citation>
    <scope>NUCLEOTIDE SEQUENCE [LARGE SCALE GENOMIC DNA]</scope>
</reference>
<dbReference type="Proteomes" id="UP000479190">
    <property type="component" value="Unassembled WGS sequence"/>
</dbReference>
<keyword evidence="1" id="KW-1133">Transmembrane helix</keyword>